<dbReference type="PROSITE" id="PS50181">
    <property type="entry name" value="FBOX"/>
    <property type="match status" value="1"/>
</dbReference>
<feature type="compositionally biased region" description="Polar residues" evidence="2">
    <location>
        <begin position="321"/>
        <end position="337"/>
    </location>
</feature>
<feature type="region of interest" description="Disordered" evidence="2">
    <location>
        <begin position="458"/>
        <end position="640"/>
    </location>
</feature>
<feature type="compositionally biased region" description="Acidic residues" evidence="2">
    <location>
        <begin position="489"/>
        <end position="498"/>
    </location>
</feature>
<feature type="region of interest" description="Disordered" evidence="2">
    <location>
        <begin position="1271"/>
        <end position="1291"/>
    </location>
</feature>
<dbReference type="PANTHER" id="PTHR24111">
    <property type="entry name" value="LEUCINE-RICH REPEAT-CONTAINING PROTEIN 34"/>
    <property type="match status" value="1"/>
</dbReference>
<dbReference type="Proteomes" id="UP001057375">
    <property type="component" value="Unassembled WGS sequence"/>
</dbReference>
<feature type="compositionally biased region" description="Basic residues" evidence="2">
    <location>
        <begin position="601"/>
        <end position="610"/>
    </location>
</feature>
<feature type="compositionally biased region" description="Low complexity" evidence="2">
    <location>
        <begin position="514"/>
        <end position="525"/>
    </location>
</feature>
<dbReference type="SMART" id="SM00695">
    <property type="entry name" value="DUSP"/>
    <property type="match status" value="1"/>
</dbReference>
<reference evidence="5" key="1">
    <citation type="submission" date="2022-03" db="EMBL/GenBank/DDBJ databases">
        <title>Draft genome sequence of Aduncisulcus paluster, a free-living microaerophilic Fornicata.</title>
        <authorList>
            <person name="Yuyama I."/>
            <person name="Kume K."/>
            <person name="Tamura T."/>
            <person name="Inagaki Y."/>
            <person name="Hashimoto T."/>
        </authorList>
    </citation>
    <scope>NUCLEOTIDE SEQUENCE</scope>
    <source>
        <strain evidence="5">NY0171</strain>
    </source>
</reference>
<protein>
    <recommendedName>
        <fullName evidence="7">DUSP domain-containing protein</fullName>
    </recommendedName>
</protein>
<dbReference type="Gene3D" id="3.30.2230.10">
    <property type="entry name" value="DUSP-like"/>
    <property type="match status" value="1"/>
</dbReference>
<feature type="compositionally biased region" description="Acidic residues" evidence="2">
    <location>
        <begin position="580"/>
        <end position="592"/>
    </location>
</feature>
<dbReference type="SMART" id="SM00368">
    <property type="entry name" value="LRR_RI"/>
    <property type="match status" value="5"/>
</dbReference>
<accession>A0ABQ5K244</accession>
<comment type="caution">
    <text evidence="5">The sequence shown here is derived from an EMBL/GenBank/DDBJ whole genome shotgun (WGS) entry which is preliminary data.</text>
</comment>
<dbReference type="Gene3D" id="3.80.10.10">
    <property type="entry name" value="Ribonuclease Inhibitor"/>
    <property type="match status" value="2"/>
</dbReference>
<feature type="region of interest" description="Disordered" evidence="2">
    <location>
        <begin position="811"/>
        <end position="844"/>
    </location>
</feature>
<feature type="compositionally biased region" description="Acidic residues" evidence="2">
    <location>
        <begin position="360"/>
        <end position="377"/>
    </location>
</feature>
<evidence type="ECO:0000256" key="2">
    <source>
        <dbReference type="SAM" id="MobiDB-lite"/>
    </source>
</evidence>
<feature type="compositionally biased region" description="Basic and acidic residues" evidence="2">
    <location>
        <begin position="816"/>
        <end position="828"/>
    </location>
</feature>
<feature type="domain" description="F-box" evidence="3">
    <location>
        <begin position="80"/>
        <end position="106"/>
    </location>
</feature>
<evidence type="ECO:0000259" key="4">
    <source>
        <dbReference type="PROSITE" id="PS51283"/>
    </source>
</evidence>
<dbReference type="PANTHER" id="PTHR24111:SF0">
    <property type="entry name" value="LEUCINE-RICH REPEAT-CONTAINING PROTEIN"/>
    <property type="match status" value="1"/>
</dbReference>
<dbReference type="PROSITE" id="PS51283">
    <property type="entry name" value="DUSP"/>
    <property type="match status" value="1"/>
</dbReference>
<gene>
    <name evidence="5" type="ORF">ADUPG1_013199</name>
</gene>
<dbReference type="Pfam" id="PF06337">
    <property type="entry name" value="DUSP"/>
    <property type="match status" value="1"/>
</dbReference>
<dbReference type="SUPFAM" id="SSF52047">
    <property type="entry name" value="RNI-like"/>
    <property type="match status" value="1"/>
</dbReference>
<feature type="region of interest" description="Disordered" evidence="2">
    <location>
        <begin position="220"/>
        <end position="249"/>
    </location>
</feature>
<feature type="compositionally biased region" description="Basic residues" evidence="2">
    <location>
        <begin position="829"/>
        <end position="840"/>
    </location>
</feature>
<dbReference type="InterPro" id="IPR006615">
    <property type="entry name" value="Pept_C19_DUSP"/>
</dbReference>
<feature type="region of interest" description="Disordered" evidence="2">
    <location>
        <begin position="741"/>
        <end position="793"/>
    </location>
</feature>
<evidence type="ECO:0000259" key="3">
    <source>
        <dbReference type="PROSITE" id="PS50181"/>
    </source>
</evidence>
<dbReference type="InterPro" id="IPR001611">
    <property type="entry name" value="Leu-rich_rpt"/>
</dbReference>
<name>A0ABQ5K244_9EUKA</name>
<feature type="compositionally biased region" description="Basic and acidic residues" evidence="2">
    <location>
        <begin position="626"/>
        <end position="640"/>
    </location>
</feature>
<evidence type="ECO:0000313" key="6">
    <source>
        <dbReference type="Proteomes" id="UP001057375"/>
    </source>
</evidence>
<dbReference type="InterPro" id="IPR001810">
    <property type="entry name" value="F-box_dom"/>
</dbReference>
<evidence type="ECO:0000256" key="1">
    <source>
        <dbReference type="ARBA" id="ARBA00022737"/>
    </source>
</evidence>
<proteinExistence type="predicted"/>
<dbReference type="SUPFAM" id="SSF143791">
    <property type="entry name" value="DUSP-like"/>
    <property type="match status" value="1"/>
</dbReference>
<dbReference type="EMBL" id="BQXS01012625">
    <property type="protein sequence ID" value="GKT25964.1"/>
    <property type="molecule type" value="Genomic_DNA"/>
</dbReference>
<organism evidence="5 6">
    <name type="scientific">Aduncisulcus paluster</name>
    <dbReference type="NCBI Taxonomy" id="2918883"/>
    <lineage>
        <taxon>Eukaryota</taxon>
        <taxon>Metamonada</taxon>
        <taxon>Carpediemonas-like organisms</taxon>
        <taxon>Aduncisulcus</taxon>
    </lineage>
</organism>
<feature type="compositionally biased region" description="Basic and acidic residues" evidence="2">
    <location>
        <begin position="462"/>
        <end position="478"/>
    </location>
</feature>
<dbReference type="InterPro" id="IPR032675">
    <property type="entry name" value="LRR_dom_sf"/>
</dbReference>
<dbReference type="InterPro" id="IPR035927">
    <property type="entry name" value="DUSP-like_sf"/>
</dbReference>
<feature type="domain" description="DUSP" evidence="4">
    <location>
        <begin position="1228"/>
        <end position="1327"/>
    </location>
</feature>
<dbReference type="Pfam" id="PF13516">
    <property type="entry name" value="LRR_6"/>
    <property type="match status" value="4"/>
</dbReference>
<sequence>MDVSSVVPIKVPFSGKCLKFILKVTEWIEKYGRLPRHNELQRPAQISILIESLMAASFLQMNDVMRYLAIIIAKHRNINARILSSLPNDALNEVLLHIPIAQLFRLPESIMTEKKWFLLIHGKFHLSKRAIATLQQMGKRAQKIAQRFKGNSGVRAAARSILSPDENDAKRMAPLELGKVERGGIALAGMKEGEDVTLLSPILREGRIVDTSDRRKQVLADEHESESSTIAGNVSSTKQIHTKQPPSAADIKMKKRIAAREPQSIQRLFGVPMQGSSREQPSPYIQEKIRPQTEIVQPKEIFSPLPRTPGLRRKRLEEQNRTVSQQQRSSPLSNISHQQKRPASITPSHLKVPSLSTVEKDEEDEGEEEEEEEEEDIVAIASTGKRSRLSQSSRSRNISKEDHSASPIIEMRRKQIQALQSIKHSKRKSGLYQQVLRHSLNRPEKGISRGVATAPIRRKEVKKVSHDAWSRVEKKQRMDGGGLTAGKDEEIEEDEQEMLEASNPPQFEKVPDISMSPSSSNASSSQTFNEEDGFYTPHSPIVHLSQHHLRAPRPRSSIFWDSDRDKMPGEGTFGAGKDEEKEEEAELDEEDAERERDRRQLHERRNRPKGRYSTVEEAYSEESEKDQEVPDEEKFRLRDDDEAKSVSSFSVSEFGVSSISALSHVKTVQKTRTPHPIFLPNSYEQDNVFAETMFSSSSVEFWKRIYAQLFIQASILALPEGDIHTTSNFLGSGVPSEIAGSAALTEQSASRSNSFLRSPEGSSEGDEEEIDGLRRESRAIGSGHRRERSWMSDEDAELVEHDRHDHQIIGHHTRSSAHEDSIPSDHPHPHQLHVHPRHPHRDNQRQASTMHRVLSAISNPLPPSEHFSEGSEGEYVLPFDELPVPPEVVDSLKRERLYQNSIQNLQSALKKEKEQDQAVKGLWSPKSPISEMASTQARVLQKDHRKDVFIKFLRYVKDLSPLISSLVIRHQSPLIVSGACSSILLSGWASNLVSVDLSKVGLGPTHASSICSALMSNPSVKRLVLGNNRIRAKGCEDIARLIMNPDCHIETLHLEHNGIGPEGAQFLAEAIKYNVSLKKLSLGYNQIQEEGGIAIANALVPSDHSQRKLGKIPGRKKASTVNIVTLDLANNNLQDKGAKALGKMLKSNTSLKVLRLWDTSMSFLAGKSLLEGMEENSTLIDLGIGPNAGSSDVREKIVAICHKNKSGSLKDHLHGSEGIGVKSDEDVDVYASRRRKERDLLYGNDILWADKWYIIDEHWLDEWRTFVASDSQSAPPGPISNEHLVEKDGTPKKNKRKLYDYRGVSGQVWRLFARIYGGGPAIVRPVIDLYSPPLDD</sequence>
<keyword evidence="6" id="KW-1185">Reference proteome</keyword>
<evidence type="ECO:0000313" key="5">
    <source>
        <dbReference type="EMBL" id="GKT25964.1"/>
    </source>
</evidence>
<feature type="region of interest" description="Disordered" evidence="2">
    <location>
        <begin position="261"/>
        <end position="406"/>
    </location>
</feature>
<dbReference type="InterPro" id="IPR052201">
    <property type="entry name" value="LRR-containing_regulator"/>
</dbReference>
<feature type="compositionally biased region" description="Polar residues" evidence="2">
    <location>
        <begin position="744"/>
        <end position="756"/>
    </location>
</feature>
<evidence type="ECO:0008006" key="7">
    <source>
        <dbReference type="Google" id="ProtNLM"/>
    </source>
</evidence>
<keyword evidence="1" id="KW-0677">Repeat</keyword>
<feature type="compositionally biased region" description="Polar residues" evidence="2">
    <location>
        <begin position="227"/>
        <end position="245"/>
    </location>
</feature>